<evidence type="ECO:0000313" key="3">
    <source>
        <dbReference type="EMBL" id="KAK5706804.1"/>
    </source>
</evidence>
<dbReference type="AlphaFoldDB" id="A0AAN7WGL1"/>
<feature type="transmembrane region" description="Helical" evidence="2">
    <location>
        <begin position="112"/>
        <end position="138"/>
    </location>
</feature>
<organism evidence="3 4">
    <name type="scientific">Elasticomyces elasticus</name>
    <dbReference type="NCBI Taxonomy" id="574655"/>
    <lineage>
        <taxon>Eukaryota</taxon>
        <taxon>Fungi</taxon>
        <taxon>Dikarya</taxon>
        <taxon>Ascomycota</taxon>
        <taxon>Pezizomycotina</taxon>
        <taxon>Dothideomycetes</taxon>
        <taxon>Dothideomycetidae</taxon>
        <taxon>Mycosphaerellales</taxon>
        <taxon>Teratosphaeriaceae</taxon>
        <taxon>Elasticomyces</taxon>
    </lineage>
</organism>
<evidence type="ECO:0000313" key="4">
    <source>
        <dbReference type="Proteomes" id="UP001310594"/>
    </source>
</evidence>
<reference evidence="3" key="1">
    <citation type="submission" date="2023-08" db="EMBL/GenBank/DDBJ databases">
        <title>Black Yeasts Isolated from many extreme environments.</title>
        <authorList>
            <person name="Coleine C."/>
            <person name="Stajich J.E."/>
            <person name="Selbmann L."/>
        </authorList>
    </citation>
    <scope>NUCLEOTIDE SEQUENCE</scope>
    <source>
        <strain evidence="3">CCFEE 5810</strain>
    </source>
</reference>
<evidence type="ECO:0000256" key="2">
    <source>
        <dbReference type="SAM" id="Phobius"/>
    </source>
</evidence>
<comment type="caution">
    <text evidence="3">The sequence shown here is derived from an EMBL/GenBank/DDBJ whole genome shotgun (WGS) entry which is preliminary data.</text>
</comment>
<gene>
    <name evidence="3" type="ORF">LTR97_001796</name>
</gene>
<dbReference type="Proteomes" id="UP001310594">
    <property type="component" value="Unassembled WGS sequence"/>
</dbReference>
<proteinExistence type="predicted"/>
<dbReference type="EMBL" id="JAVRQU010000002">
    <property type="protein sequence ID" value="KAK5706804.1"/>
    <property type="molecule type" value="Genomic_DNA"/>
</dbReference>
<feature type="transmembrane region" description="Helical" evidence="2">
    <location>
        <begin position="82"/>
        <end position="100"/>
    </location>
</feature>
<feature type="transmembrane region" description="Helical" evidence="2">
    <location>
        <begin position="28"/>
        <end position="49"/>
    </location>
</feature>
<feature type="region of interest" description="Disordered" evidence="1">
    <location>
        <begin position="161"/>
        <end position="185"/>
    </location>
</feature>
<accession>A0AAN7WGL1</accession>
<feature type="compositionally biased region" description="Basic and acidic residues" evidence="1">
    <location>
        <begin position="161"/>
        <end position="172"/>
    </location>
</feature>
<keyword evidence="2" id="KW-0472">Membrane</keyword>
<sequence>MACTTIISVAIRVCNGTATGFLWFVPWMIFWLLCFLAIAAIAFASGTILESIYQWTYPGTAPIHSELSCKTHGDDEEPPGEIVAAILTPFLYMILVVAMASICEDDPATTTIAFGCMLAVLVAHGTIVVVFGAGCTIARAIGYARLRTSAEVEVSENVETRKKQLETKEKLSEWQPVEEVGSSAA</sequence>
<keyword evidence="2" id="KW-0812">Transmembrane</keyword>
<name>A0AAN7WGL1_9PEZI</name>
<keyword evidence="2" id="KW-1133">Transmembrane helix</keyword>
<evidence type="ECO:0000256" key="1">
    <source>
        <dbReference type="SAM" id="MobiDB-lite"/>
    </source>
</evidence>
<protein>
    <submittedName>
        <fullName evidence="3">Uncharacterized protein</fullName>
    </submittedName>
</protein>